<proteinExistence type="predicted"/>
<feature type="domain" description="EGF-like" evidence="5">
    <location>
        <begin position="59"/>
        <end position="91"/>
    </location>
</feature>
<comment type="caution">
    <text evidence="6">The sequence shown here is derived from an EMBL/GenBank/DDBJ whole genome shotgun (WGS) entry which is preliminary data.</text>
</comment>
<keyword evidence="2 3" id="KW-1015">Disulfide bond</keyword>
<name>A0A833Z6Z9_9CHIR</name>
<reference evidence="6 7" key="1">
    <citation type="journal article" date="2020" name="Nature">
        <title>Six reference-quality genomes reveal evolution of bat adaptations.</title>
        <authorList>
            <person name="Jebb D."/>
            <person name="Huang Z."/>
            <person name="Pippel M."/>
            <person name="Hughes G.M."/>
            <person name="Lavrichenko K."/>
            <person name="Devanna P."/>
            <person name="Winkler S."/>
            <person name="Jermiin L.S."/>
            <person name="Skirmuntt E.C."/>
            <person name="Katzourakis A."/>
            <person name="Burkitt-Gray L."/>
            <person name="Ray D.A."/>
            <person name="Sullivan K.A.M."/>
            <person name="Roscito J.G."/>
            <person name="Kirilenko B.M."/>
            <person name="Davalos L.M."/>
            <person name="Corthals A.P."/>
            <person name="Power M.L."/>
            <person name="Jones G."/>
            <person name="Ransome R.D."/>
            <person name="Dechmann D.K.N."/>
            <person name="Locatelli A.G."/>
            <person name="Puechmaille S.J."/>
            <person name="Fedrigo O."/>
            <person name="Jarvis E.D."/>
            <person name="Hiller M."/>
            <person name="Vernes S.C."/>
            <person name="Myers E.W."/>
            <person name="Teeling E.C."/>
        </authorList>
    </citation>
    <scope>NUCLEOTIDE SEQUENCE [LARGE SCALE GENOMIC DNA]</scope>
    <source>
        <strain evidence="6">Bat1K_MPI-CBG_1</strain>
    </source>
</reference>
<dbReference type="PROSITE" id="PS50026">
    <property type="entry name" value="EGF_3"/>
    <property type="match status" value="1"/>
</dbReference>
<dbReference type="PANTHER" id="PTHR11905:SF38">
    <property type="entry name" value="DISINTEGRIN AND METALLOPROTEINASE DOMAIN-CONTAINING PROTEIN 33"/>
    <property type="match status" value="1"/>
</dbReference>
<keyword evidence="4" id="KW-0472">Membrane</keyword>
<dbReference type="Proteomes" id="UP000664940">
    <property type="component" value="Unassembled WGS sequence"/>
</dbReference>
<comment type="caution">
    <text evidence="3">Lacks conserved residue(s) required for the propagation of feature annotation.</text>
</comment>
<feature type="disulfide bond" evidence="3">
    <location>
        <begin position="81"/>
        <end position="90"/>
    </location>
</feature>
<evidence type="ECO:0000256" key="2">
    <source>
        <dbReference type="ARBA" id="ARBA00023157"/>
    </source>
</evidence>
<dbReference type="AlphaFoldDB" id="A0A833Z6Z9"/>
<dbReference type="InterPro" id="IPR013111">
    <property type="entry name" value="EGF_extracell"/>
</dbReference>
<dbReference type="PANTHER" id="PTHR11905">
    <property type="entry name" value="ADAM A DISINTEGRIN AND METALLOPROTEASE DOMAIN"/>
    <property type="match status" value="1"/>
</dbReference>
<organism evidence="6 7">
    <name type="scientific">Phyllostomus discolor</name>
    <name type="common">pale spear-nosed bat</name>
    <dbReference type="NCBI Taxonomy" id="89673"/>
    <lineage>
        <taxon>Eukaryota</taxon>
        <taxon>Metazoa</taxon>
        <taxon>Chordata</taxon>
        <taxon>Craniata</taxon>
        <taxon>Vertebrata</taxon>
        <taxon>Euteleostomi</taxon>
        <taxon>Mammalia</taxon>
        <taxon>Eutheria</taxon>
        <taxon>Laurasiatheria</taxon>
        <taxon>Chiroptera</taxon>
        <taxon>Yangochiroptera</taxon>
        <taxon>Phyllostomidae</taxon>
        <taxon>Phyllostominae</taxon>
        <taxon>Phyllostomus</taxon>
    </lineage>
</organism>
<dbReference type="EMBL" id="JABVXQ010000010">
    <property type="protein sequence ID" value="KAF6087272.1"/>
    <property type="molecule type" value="Genomic_DNA"/>
</dbReference>
<gene>
    <name evidence="6" type="ORF">HJG60_000293</name>
</gene>
<sequence length="196" mass="21307">MPVDSTIRLGSLEVTCRGAFLLPGAQLDLPDLGLVEPGTQCGPTMVCQDRRCQNTTFQELQRCLTTCHGHGVCNSNRNCHCDPGWAPPSCDKPGLGGSMDSGPMRPERLSPALLFADHYALLPAMILSFLLPLLPGAGLAWCCYRRQWRSQLQQCLCGSRRNSGPCDLCQSSTATLRNLCPAPQAGQVQKPSYCVW</sequence>
<evidence type="ECO:0000256" key="4">
    <source>
        <dbReference type="SAM" id="Phobius"/>
    </source>
</evidence>
<evidence type="ECO:0000313" key="7">
    <source>
        <dbReference type="Proteomes" id="UP000664940"/>
    </source>
</evidence>
<accession>A0A833Z6Z9</accession>
<dbReference type="PROSITE" id="PS01186">
    <property type="entry name" value="EGF_2"/>
    <property type="match status" value="1"/>
</dbReference>
<keyword evidence="4" id="KW-0812">Transmembrane</keyword>
<dbReference type="Pfam" id="PF07974">
    <property type="entry name" value="EGF_2"/>
    <property type="match status" value="1"/>
</dbReference>
<evidence type="ECO:0000259" key="5">
    <source>
        <dbReference type="PROSITE" id="PS50026"/>
    </source>
</evidence>
<keyword evidence="4" id="KW-1133">Transmembrane helix</keyword>
<feature type="disulfide bond" evidence="3">
    <location>
        <begin position="63"/>
        <end position="73"/>
    </location>
</feature>
<dbReference type="InterPro" id="IPR000742">
    <property type="entry name" value="EGF"/>
</dbReference>
<dbReference type="Gene3D" id="2.60.120.260">
    <property type="entry name" value="Galactose-binding domain-like"/>
    <property type="match status" value="1"/>
</dbReference>
<protein>
    <submittedName>
        <fullName evidence="6">ADAM metallopeptidase domain 33</fullName>
    </submittedName>
</protein>
<feature type="transmembrane region" description="Helical" evidence="4">
    <location>
        <begin position="119"/>
        <end position="144"/>
    </location>
</feature>
<evidence type="ECO:0000313" key="6">
    <source>
        <dbReference type="EMBL" id="KAF6087272.1"/>
    </source>
</evidence>
<evidence type="ECO:0000256" key="1">
    <source>
        <dbReference type="ARBA" id="ARBA00022536"/>
    </source>
</evidence>
<keyword evidence="1 3" id="KW-0245">EGF-like domain</keyword>
<evidence type="ECO:0000256" key="3">
    <source>
        <dbReference type="PROSITE-ProRule" id="PRU00076"/>
    </source>
</evidence>